<name>A0A844GKI3_9FIRM</name>
<evidence type="ECO:0000259" key="10">
    <source>
        <dbReference type="Pfam" id="PF12849"/>
    </source>
</evidence>
<dbReference type="PANTHER" id="PTHR30570:SF1">
    <property type="entry name" value="PHOSPHATE-BINDING PROTEIN PSTS"/>
    <property type="match status" value="1"/>
</dbReference>
<feature type="chain" id="PRO_5032573691" description="PBP domain-containing protein" evidence="9">
    <location>
        <begin position="28"/>
        <end position="285"/>
    </location>
</feature>
<evidence type="ECO:0000256" key="4">
    <source>
        <dbReference type="ARBA" id="ARBA00011529"/>
    </source>
</evidence>
<dbReference type="PANTHER" id="PTHR30570">
    <property type="entry name" value="PERIPLASMIC PHOSPHATE BINDING COMPONENT OF PHOSPHATE ABC TRANSPORTER"/>
    <property type="match status" value="1"/>
</dbReference>
<evidence type="ECO:0000256" key="9">
    <source>
        <dbReference type="SAM" id="SignalP"/>
    </source>
</evidence>
<feature type="domain" description="PBP" evidence="10">
    <location>
        <begin position="171"/>
        <end position="283"/>
    </location>
</feature>
<evidence type="ECO:0000256" key="2">
    <source>
        <dbReference type="ARBA" id="ARBA00004193"/>
    </source>
</evidence>
<evidence type="ECO:0000256" key="8">
    <source>
        <dbReference type="ARBA" id="ARBA00023288"/>
    </source>
</evidence>
<dbReference type="Proteomes" id="UP000437824">
    <property type="component" value="Unassembled WGS sequence"/>
</dbReference>
<dbReference type="Pfam" id="PF12849">
    <property type="entry name" value="PBP_like_2"/>
    <property type="match status" value="2"/>
</dbReference>
<comment type="similarity">
    <text evidence="3">Belongs to the PstS family.</text>
</comment>
<comment type="subunit">
    <text evidence="4">The complex is composed of two ATP-binding proteins (PstB), two transmembrane proteins (PstC and PstA) and a solute-binding protein (PstS).</text>
</comment>
<dbReference type="InterPro" id="IPR050811">
    <property type="entry name" value="Phosphate_ABC_transporter"/>
</dbReference>
<feature type="domain" description="PBP" evidence="10">
    <location>
        <begin position="43"/>
        <end position="149"/>
    </location>
</feature>
<evidence type="ECO:0000256" key="5">
    <source>
        <dbReference type="ARBA" id="ARBA00022592"/>
    </source>
</evidence>
<evidence type="ECO:0000256" key="6">
    <source>
        <dbReference type="ARBA" id="ARBA00022729"/>
    </source>
</evidence>
<dbReference type="GO" id="GO:0006817">
    <property type="term" value="P:phosphate ion transport"/>
    <property type="evidence" value="ECO:0007669"/>
    <property type="project" value="UniProtKB-KW"/>
</dbReference>
<organism evidence="11 12">
    <name type="scientific">Blautia luti DSM 14534 = JCM 17040</name>
    <dbReference type="NCBI Taxonomy" id="649762"/>
    <lineage>
        <taxon>Bacteria</taxon>
        <taxon>Bacillati</taxon>
        <taxon>Bacillota</taxon>
        <taxon>Clostridia</taxon>
        <taxon>Lachnospirales</taxon>
        <taxon>Lachnospiraceae</taxon>
        <taxon>Blautia</taxon>
    </lineage>
</organism>
<feature type="signal peptide" evidence="9">
    <location>
        <begin position="1"/>
        <end position="27"/>
    </location>
</feature>
<dbReference type="GO" id="GO:0005886">
    <property type="term" value="C:plasma membrane"/>
    <property type="evidence" value="ECO:0007669"/>
    <property type="project" value="UniProtKB-SubCell"/>
</dbReference>
<dbReference type="RefSeq" id="WP_154779747.1">
    <property type="nucleotide sequence ID" value="NZ_WMBC01000002.1"/>
</dbReference>
<dbReference type="PROSITE" id="PS51257">
    <property type="entry name" value="PROKAR_LIPOPROTEIN"/>
    <property type="match status" value="1"/>
</dbReference>
<protein>
    <recommendedName>
        <fullName evidence="10">PBP domain-containing protein</fullName>
    </recommendedName>
</protein>
<comment type="caution">
    <text evidence="11">The sequence shown here is derived from an EMBL/GenBank/DDBJ whole genome shotgun (WGS) entry which is preliminary data.</text>
</comment>
<keyword evidence="5" id="KW-0813">Transport</keyword>
<keyword evidence="6 9" id="KW-0732">Signal</keyword>
<sequence length="285" mass="31282">MKKKNGFRRWPLILAVVTLTVGMTACGSEKSTLPDLSSMGETAAILREEGSGTRAEFETLLKLPDSDWGTVADSTEAVLAKVQEDKNAIGYVAYSSVSDDIEEKILQVDGVLPSEESISKDSYPLCRDYYLAYDGELTEVERDFITYVMTKGQDIVKDYCVPVKNTVTFLSDKSKGTIRIEGSTSMEAMINSLAEDYEKENPNAEIEVKATDSSRGLTASISGSCDLAMSSRELKDYEAELLETKSIGRDAIAIVVNKENPVDNLTAKQIAKIYSGECKKWADLN</sequence>
<gene>
    <name evidence="11" type="ORF">GKZ57_03595</name>
</gene>
<dbReference type="InterPro" id="IPR024370">
    <property type="entry name" value="PBP_domain"/>
</dbReference>
<accession>A0A844GKI3</accession>
<keyword evidence="7" id="KW-0564">Palmitate</keyword>
<evidence type="ECO:0000256" key="7">
    <source>
        <dbReference type="ARBA" id="ARBA00023139"/>
    </source>
</evidence>
<evidence type="ECO:0000256" key="1">
    <source>
        <dbReference type="ARBA" id="ARBA00002841"/>
    </source>
</evidence>
<comment type="function">
    <text evidence="1">Part of the ABC transporter complex PstSACB involved in phosphate import.</text>
</comment>
<comment type="subcellular location">
    <subcellularLocation>
        <location evidence="2">Cell membrane</location>
        <topology evidence="2">Lipid-anchor</topology>
    </subcellularLocation>
</comment>
<dbReference type="EMBL" id="WMBC01000002">
    <property type="protein sequence ID" value="MTD60365.1"/>
    <property type="molecule type" value="Genomic_DNA"/>
</dbReference>
<dbReference type="AlphaFoldDB" id="A0A844GKI3"/>
<evidence type="ECO:0000313" key="11">
    <source>
        <dbReference type="EMBL" id="MTD60365.1"/>
    </source>
</evidence>
<evidence type="ECO:0000256" key="3">
    <source>
        <dbReference type="ARBA" id="ARBA00008725"/>
    </source>
</evidence>
<proteinExistence type="inferred from homology"/>
<reference evidence="11 12" key="1">
    <citation type="submission" date="2019-11" db="EMBL/GenBank/DDBJ databases">
        <title>Draft genome sequence of Blautia luti DSM 14534T, isolated from human stool.</title>
        <authorList>
            <person name="Ortiz R."/>
            <person name="Melis-Arcos F."/>
            <person name="Covarrubias P."/>
            <person name="Cardenas J.P."/>
            <person name="Perez-Donoso J."/>
            <person name="Almonacid D."/>
        </authorList>
    </citation>
    <scope>NUCLEOTIDE SEQUENCE [LARGE SCALE GENOMIC DNA]</scope>
    <source>
        <strain evidence="11 12">DSM 14534</strain>
    </source>
</reference>
<dbReference type="Gene3D" id="3.40.190.10">
    <property type="entry name" value="Periplasmic binding protein-like II"/>
    <property type="match status" value="4"/>
</dbReference>
<dbReference type="SUPFAM" id="SSF53850">
    <property type="entry name" value="Periplasmic binding protein-like II"/>
    <property type="match status" value="2"/>
</dbReference>
<keyword evidence="5" id="KW-0592">Phosphate transport</keyword>
<keyword evidence="8" id="KW-0449">Lipoprotein</keyword>
<evidence type="ECO:0000313" key="12">
    <source>
        <dbReference type="Proteomes" id="UP000437824"/>
    </source>
</evidence>